<dbReference type="GO" id="GO:0031902">
    <property type="term" value="C:late endosome membrane"/>
    <property type="evidence" value="ECO:0007669"/>
    <property type="project" value="TreeGrafter"/>
</dbReference>
<organism evidence="23 24">
    <name type="scientific">Frieseomelitta varia</name>
    <dbReference type="NCBI Taxonomy" id="561572"/>
    <lineage>
        <taxon>Eukaryota</taxon>
        <taxon>Metazoa</taxon>
        <taxon>Ecdysozoa</taxon>
        <taxon>Arthropoda</taxon>
        <taxon>Hexapoda</taxon>
        <taxon>Insecta</taxon>
        <taxon>Pterygota</taxon>
        <taxon>Neoptera</taxon>
        <taxon>Endopterygota</taxon>
        <taxon>Hymenoptera</taxon>
        <taxon>Apocrita</taxon>
        <taxon>Aculeata</taxon>
        <taxon>Apoidea</taxon>
        <taxon>Anthophila</taxon>
        <taxon>Apidae</taxon>
        <taxon>Frieseomelitta</taxon>
    </lineage>
</organism>
<comment type="subcellular location">
    <subcellularLocation>
        <location evidence="4">Cell projection</location>
        <location evidence="4">Dendrite</location>
    </subcellularLocation>
    <subcellularLocation>
        <location evidence="17">Cell projection</location>
        <location evidence="17">Growth cone membrane</location>
        <topology evidence="17">Single-pass type I membrane protein</topology>
    </subcellularLocation>
    <subcellularLocation>
        <location evidence="15">Cytoplasmic vesicle</location>
        <location evidence="15">Secretory vesicle</location>
        <location evidence="15">Synaptic vesicle membrane</location>
        <topology evidence="15">Single-pass type I membrane protein</topology>
    </subcellularLocation>
    <subcellularLocation>
        <location evidence="2">Early endosome membrane</location>
        <topology evidence="2">Single-pass type I membrane protein</topology>
    </subcellularLocation>
    <subcellularLocation>
        <location evidence="1">Endoplasmic reticulum-Golgi intermediate compartment membrane</location>
        <topology evidence="1">Single-pass type I membrane protein</topology>
    </subcellularLocation>
    <subcellularLocation>
        <location evidence="20">Membrane</location>
        <topology evidence="20">Single-pass type I membrane protein</topology>
    </subcellularLocation>
    <subcellularLocation>
        <location evidence="3">Recycling endosome</location>
    </subcellularLocation>
</comment>
<name>A0A833RSR4_9HYME</name>
<evidence type="ECO:0000256" key="18">
    <source>
        <dbReference type="ARBA" id="ARBA00074379"/>
    </source>
</evidence>
<evidence type="ECO:0000256" key="12">
    <source>
        <dbReference type="ARBA" id="ARBA00023180"/>
    </source>
</evidence>
<dbReference type="PANTHER" id="PTHR11506:SF35">
    <property type="entry name" value="LYSOSOME-ASSOCIATED MEMBRANE GLYCOPROTEIN 5"/>
    <property type="match status" value="1"/>
</dbReference>
<evidence type="ECO:0000259" key="22">
    <source>
        <dbReference type="Pfam" id="PF01299"/>
    </source>
</evidence>
<dbReference type="GO" id="GO:0005765">
    <property type="term" value="C:lysosomal membrane"/>
    <property type="evidence" value="ECO:0007669"/>
    <property type="project" value="TreeGrafter"/>
</dbReference>
<keyword evidence="9" id="KW-1133">Transmembrane helix</keyword>
<keyword evidence="14" id="KW-0968">Cytoplasmic vesicle</keyword>
<evidence type="ECO:0000256" key="5">
    <source>
        <dbReference type="ARBA" id="ARBA00009644"/>
    </source>
</evidence>
<sequence length="730" mass="81911">MFGTKEKPNFSYVLNSVTTKPCILANMIIEINDEQKPLVVPNSNVIINGHCSAVISYMNITWNGNDKENNSIKFTFINDHTNFSLFSIDLNIYRDEKNVENAIGKVQFSVVTYHKKQWFRATSDIDLRLFIAPVENGIHRCEETTLKVGDGEVIMKNVSLIAFNRNDDITSRQDTHCSKGQQKSETFPYVLKDANNNNCIMARMSILVTVPFKTKKSETAIANIDLSKYKINVGGVCDSNIATMTLTWPSANKKENKISLIFVKKEKTSELYNIRVEIFTDEENFKDVERVGDLISIDRYDASLFPAPVVNGIHSCPKQTNITSISGNITISDVLLVAFDAEKDFASKKVIDCRSILYEDDFNYVIREKDMGVPCTLANLSITAVLHKENKEIKLDVPASATATGICADKYSQMVLSWPVSQMANNVKNNITFHIGRNKTHFFVSQIAATIYSDEGADDKNKINGASYTGIDLFSAAVTNGIYHCSNSISGIELGDIRLTITDVTFIAFYTEENIYSANVTECSKPESTTTTESKPTSTPEPTSTPKSNVHYNYYVNSTSDVTCIAANMSIFIEVPYKTTENKDEKRPLHVPNNANVTGECEDKWSMMKLNWIVNESKENNTVTVNFEKNDSNYFIRSVNVSIYLDDHNFPNHKEKTYNASTENLHEFSTPLNNVYKCFRNTSLTAKDAKVVITNVTFIAFNTNQIITSQSGKTIVNFIVLTLELSTIRA</sequence>
<evidence type="ECO:0000256" key="17">
    <source>
        <dbReference type="ARBA" id="ARBA00060492"/>
    </source>
</evidence>
<keyword evidence="6 20" id="KW-0812">Transmembrane</keyword>
<feature type="compositionally biased region" description="Low complexity" evidence="21">
    <location>
        <begin position="526"/>
        <end position="547"/>
    </location>
</feature>
<proteinExistence type="inferred from homology"/>
<keyword evidence="7" id="KW-0732">Signal</keyword>
<dbReference type="PANTHER" id="PTHR11506">
    <property type="entry name" value="LYSOSOME-ASSOCIATED MEMBRANE GLYCOPROTEIN"/>
    <property type="match status" value="1"/>
</dbReference>
<evidence type="ECO:0000256" key="13">
    <source>
        <dbReference type="ARBA" id="ARBA00023273"/>
    </source>
</evidence>
<dbReference type="Gene3D" id="2.40.160.110">
    <property type="match status" value="4"/>
</dbReference>
<keyword evidence="12" id="KW-0325">Glycoprotein</keyword>
<evidence type="ECO:0000256" key="7">
    <source>
        <dbReference type="ARBA" id="ARBA00022729"/>
    </source>
</evidence>
<dbReference type="AlphaFoldDB" id="A0A833RSR4"/>
<evidence type="ECO:0000256" key="20">
    <source>
        <dbReference type="PROSITE-ProRule" id="PRU00740"/>
    </source>
</evidence>
<evidence type="ECO:0000256" key="19">
    <source>
        <dbReference type="ARBA" id="ARBA00076257"/>
    </source>
</evidence>
<gene>
    <name evidence="23" type="ORF">E2986_08893</name>
</gene>
<dbReference type="PROSITE" id="PS51407">
    <property type="entry name" value="LAMP_3"/>
    <property type="match status" value="1"/>
</dbReference>
<comment type="caution">
    <text evidence="20">Lacks conserved residue(s) required for the propagation of feature annotation.</text>
</comment>
<evidence type="ECO:0000256" key="3">
    <source>
        <dbReference type="ARBA" id="ARBA00004172"/>
    </source>
</evidence>
<keyword evidence="10" id="KW-0770">Synapse</keyword>
<evidence type="ECO:0000256" key="14">
    <source>
        <dbReference type="ARBA" id="ARBA00023329"/>
    </source>
</evidence>
<keyword evidence="24" id="KW-1185">Reference proteome</keyword>
<keyword evidence="13" id="KW-0966">Cell projection</keyword>
<evidence type="ECO:0000256" key="21">
    <source>
        <dbReference type="SAM" id="MobiDB-lite"/>
    </source>
</evidence>
<dbReference type="InterPro" id="IPR002000">
    <property type="entry name" value="Lysosome-assoc_membr_glycop"/>
</dbReference>
<evidence type="ECO:0000256" key="16">
    <source>
        <dbReference type="ARBA" id="ARBA00053950"/>
    </source>
</evidence>
<feature type="domain" description="Lysosome-associated membrane glycoprotein 2-like luminal" evidence="22">
    <location>
        <begin position="552"/>
        <end position="702"/>
    </location>
</feature>
<evidence type="ECO:0000256" key="4">
    <source>
        <dbReference type="ARBA" id="ARBA00004279"/>
    </source>
</evidence>
<evidence type="ECO:0000256" key="9">
    <source>
        <dbReference type="ARBA" id="ARBA00022989"/>
    </source>
</evidence>
<keyword evidence="8" id="KW-0967">Endosome</keyword>
<protein>
    <recommendedName>
        <fullName evidence="18">Lysosome-associated membrane glycoprotein 5</fullName>
    </recommendedName>
    <alternativeName>
        <fullName evidence="19">Lysosome-associated membrane protein 5</fullName>
    </alternativeName>
</protein>
<evidence type="ECO:0000256" key="15">
    <source>
        <dbReference type="ARBA" id="ARBA00029428"/>
    </source>
</evidence>
<comment type="similarity">
    <text evidence="5 20">Belongs to the LAMP family.</text>
</comment>
<reference evidence="23" key="1">
    <citation type="submission" date="2019-11" db="EMBL/GenBank/DDBJ databases">
        <title>The nuclear and mitochondrial genomes of Frieseomelitta varia - a highly eusocial stingless bee (Meliponini) with a permanently sterile worker caste.</title>
        <authorList>
            <person name="Freitas F.C.P."/>
            <person name="Lourenco A.P."/>
            <person name="Nunes F.M.F."/>
            <person name="Paschoal A.R."/>
            <person name="Abreu F.C.P."/>
            <person name="Barbin F.O."/>
            <person name="Bataglia L."/>
            <person name="Cardoso-Junior C.A.M."/>
            <person name="Cervoni M.S."/>
            <person name="Silva S.R."/>
            <person name="Dalarmi F."/>
            <person name="Del Lama M.A."/>
            <person name="Depintor T.S."/>
            <person name="Ferreira K.M."/>
            <person name="Goria P.S."/>
            <person name="Jaskot M.C."/>
            <person name="Lago D.C."/>
            <person name="Luna-Lucena D."/>
            <person name="Moda L.M."/>
            <person name="Nascimento L."/>
            <person name="Pedrino M."/>
            <person name="Rabico F.O."/>
            <person name="Sanches F.C."/>
            <person name="Santos D.E."/>
            <person name="Santos C.G."/>
            <person name="Vieira J."/>
            <person name="Lopes T.F."/>
            <person name="Barchuk A.R."/>
            <person name="Hartfelder K."/>
            <person name="Simoes Z.L.P."/>
            <person name="Bitondi M.M.G."/>
            <person name="Pinheiro D.G."/>
        </authorList>
    </citation>
    <scope>NUCLEOTIDE SEQUENCE</scope>
    <source>
        <strain evidence="23">USP_RPSP 00005682</strain>
        <tissue evidence="23">Whole individual</tissue>
    </source>
</reference>
<evidence type="ECO:0000256" key="11">
    <source>
        <dbReference type="ARBA" id="ARBA00023136"/>
    </source>
</evidence>
<dbReference type="GO" id="GO:0005886">
    <property type="term" value="C:plasma membrane"/>
    <property type="evidence" value="ECO:0007669"/>
    <property type="project" value="UniProtKB-SubCell"/>
</dbReference>
<keyword evidence="11 20" id="KW-0472">Membrane</keyword>
<evidence type="ECO:0000313" key="23">
    <source>
        <dbReference type="EMBL" id="KAF3427478.1"/>
    </source>
</evidence>
<comment type="function">
    <text evidence="16">Plays a role in short-term synaptic plasticity in a subset of GABAergic neurons in the brain.</text>
</comment>
<dbReference type="EMBL" id="WNWW01000252">
    <property type="protein sequence ID" value="KAF3427478.1"/>
    <property type="molecule type" value="Genomic_DNA"/>
</dbReference>
<feature type="domain" description="Lysosome-associated membrane glycoprotein 2-like luminal" evidence="22">
    <location>
        <begin position="186"/>
        <end position="280"/>
    </location>
</feature>
<dbReference type="InterPro" id="IPR048528">
    <property type="entry name" value="Lamp2-like_luminal"/>
</dbReference>
<feature type="region of interest" description="Disordered" evidence="21">
    <location>
        <begin position="522"/>
        <end position="547"/>
    </location>
</feature>
<evidence type="ECO:0000256" key="6">
    <source>
        <dbReference type="ARBA" id="ARBA00022692"/>
    </source>
</evidence>
<comment type="caution">
    <text evidence="23">The sequence shown here is derived from an EMBL/GenBank/DDBJ whole genome shotgun (WGS) entry which is preliminary data.</text>
</comment>
<dbReference type="GO" id="GO:0072594">
    <property type="term" value="P:establishment of protein localization to organelle"/>
    <property type="evidence" value="ECO:0007669"/>
    <property type="project" value="TreeGrafter"/>
</dbReference>
<dbReference type="Pfam" id="PF01299">
    <property type="entry name" value="Lamp2-like_luminal"/>
    <property type="match status" value="2"/>
</dbReference>
<evidence type="ECO:0000256" key="1">
    <source>
        <dbReference type="ARBA" id="ARBA00004151"/>
    </source>
</evidence>
<accession>A0A833RSR4</accession>
<evidence type="ECO:0000256" key="2">
    <source>
        <dbReference type="ARBA" id="ARBA00004158"/>
    </source>
</evidence>
<evidence type="ECO:0000256" key="10">
    <source>
        <dbReference type="ARBA" id="ARBA00023018"/>
    </source>
</evidence>
<evidence type="ECO:0000313" key="24">
    <source>
        <dbReference type="Proteomes" id="UP000655588"/>
    </source>
</evidence>
<evidence type="ECO:0000256" key="8">
    <source>
        <dbReference type="ARBA" id="ARBA00022753"/>
    </source>
</evidence>
<dbReference type="Proteomes" id="UP000655588">
    <property type="component" value="Unassembled WGS sequence"/>
</dbReference>